<dbReference type="InterPro" id="IPR019650">
    <property type="entry name" value="DUF2513"/>
</dbReference>
<dbReference type="Pfam" id="PF10711">
    <property type="entry name" value="DUF2513"/>
    <property type="match status" value="1"/>
</dbReference>
<reference evidence="1 2" key="1">
    <citation type="submission" date="2016-10" db="EMBL/GenBank/DDBJ databases">
        <title>Comparative genomics of Bacillus thuringiensis reveals a path to pathogens against multiple invertebrate hosts.</title>
        <authorList>
            <person name="Zheng J."/>
            <person name="Gao Q."/>
            <person name="Liu H."/>
            <person name="Peng D."/>
            <person name="Ruan L."/>
            <person name="Sun M."/>
        </authorList>
    </citation>
    <scope>NUCLEOTIDE SEQUENCE [LARGE SCALE GENOMIC DNA]</scope>
    <source>
        <strain evidence="1">BGSC 4W1</strain>
    </source>
</reference>
<name>A0A9X6JHR0_BACUK</name>
<dbReference type="EMBL" id="NFEH01000133">
    <property type="protein sequence ID" value="OTZ65787.1"/>
    <property type="molecule type" value="Genomic_DNA"/>
</dbReference>
<evidence type="ECO:0000313" key="2">
    <source>
        <dbReference type="Proteomes" id="UP000195087"/>
    </source>
</evidence>
<sequence>MKLNHECVRHILLTVEESDNNEVLSLHFLSQKPNLHIYLESEILYTIQKLVEAGYIQATVKSTPEIQHAVISSITWNGHQFLDNIRETSIWEATKIRAAKLGSVSLPILSELAKSYITEKLGLN</sequence>
<accession>A0A9X6JHR0</accession>
<evidence type="ECO:0008006" key="3">
    <source>
        <dbReference type="Google" id="ProtNLM"/>
    </source>
</evidence>
<protein>
    <recommendedName>
        <fullName evidence="3">DUF2513 domain-containing protein</fullName>
    </recommendedName>
</protein>
<dbReference type="AlphaFoldDB" id="A0A9X6JHR0"/>
<organism evidence="1 2">
    <name type="scientific">Bacillus thuringiensis serovar kumamotoensis</name>
    <dbReference type="NCBI Taxonomy" id="132267"/>
    <lineage>
        <taxon>Bacteria</taxon>
        <taxon>Bacillati</taxon>
        <taxon>Bacillota</taxon>
        <taxon>Bacilli</taxon>
        <taxon>Bacillales</taxon>
        <taxon>Bacillaceae</taxon>
        <taxon>Bacillus</taxon>
        <taxon>Bacillus cereus group</taxon>
    </lineage>
</organism>
<dbReference type="RefSeq" id="WP_086392911.1">
    <property type="nucleotide sequence ID" value="NZ_NFEH01000133.1"/>
</dbReference>
<comment type="caution">
    <text evidence="1">The sequence shown here is derived from an EMBL/GenBank/DDBJ whole genome shotgun (WGS) entry which is preliminary data.</text>
</comment>
<dbReference type="Proteomes" id="UP000195087">
    <property type="component" value="Unassembled WGS sequence"/>
</dbReference>
<proteinExistence type="predicted"/>
<gene>
    <name evidence="1" type="ORF">BK769_34395</name>
</gene>
<evidence type="ECO:0000313" key="1">
    <source>
        <dbReference type="EMBL" id="OTZ65787.1"/>
    </source>
</evidence>